<dbReference type="GeneID" id="103733528"/>
<evidence type="ECO:0000259" key="4">
    <source>
        <dbReference type="Pfam" id="PF25456"/>
    </source>
</evidence>
<feature type="compositionally biased region" description="Pro residues" evidence="1">
    <location>
        <begin position="249"/>
        <end position="258"/>
    </location>
</feature>
<evidence type="ECO:0000256" key="3">
    <source>
        <dbReference type="SAM" id="SignalP"/>
    </source>
</evidence>
<keyword evidence="2" id="KW-0812">Transmembrane</keyword>
<sequence>MTWLQPLVLLSALLTLCISAGSPEVWLQVQIEATELPSLSVRCGFLGSGFISLVTVSWAGLLGAGGTKLAVLHPELGTQQWAPACQAHWETQNSVSLALTLEQSQARSSLANTTFCCEFVIFPHGSRDACGDLHSSDQGLPAPTPALILQTDLARILGASGVLLFGFIFILCFLCRQRLCSLSKFRPSLASTQTQKQAQAASQASLTTLHLPHATTTTLRLAALHTDTVHPDHHLPQWTALPTSSPHQPLMPVPPASPPASTHDSFISTENGLYAWAEEKLPHTAPAPNISSVTDPLEHSALERCLAAQ</sequence>
<feature type="region of interest" description="Disordered" evidence="1">
    <location>
        <begin position="234"/>
        <end position="264"/>
    </location>
</feature>
<evidence type="ECO:0000313" key="6">
    <source>
        <dbReference type="Proteomes" id="UP000694381"/>
    </source>
</evidence>
<dbReference type="PANTHER" id="PTHR39220:SF1">
    <property type="entry name" value="TRANSMEMBRANE PROTEIN PVRIG"/>
    <property type="match status" value="1"/>
</dbReference>
<organism evidence="5 6">
    <name type="scientific">Nannospalax galili</name>
    <name type="common">Northern Israeli blind subterranean mole rat</name>
    <name type="synonym">Spalax galili</name>
    <dbReference type="NCBI Taxonomy" id="1026970"/>
    <lineage>
        <taxon>Eukaryota</taxon>
        <taxon>Metazoa</taxon>
        <taxon>Chordata</taxon>
        <taxon>Craniata</taxon>
        <taxon>Vertebrata</taxon>
        <taxon>Euteleostomi</taxon>
        <taxon>Mammalia</taxon>
        <taxon>Eutheria</taxon>
        <taxon>Euarchontoglires</taxon>
        <taxon>Glires</taxon>
        <taxon>Rodentia</taxon>
        <taxon>Myomorpha</taxon>
        <taxon>Muroidea</taxon>
        <taxon>Spalacidae</taxon>
        <taxon>Spalacinae</taxon>
        <taxon>Nannospalax</taxon>
    </lineage>
</organism>
<dbReference type="InterPro" id="IPR034452">
    <property type="entry name" value="TM_PVRIG"/>
</dbReference>
<dbReference type="GO" id="GO:0050860">
    <property type="term" value="P:negative regulation of T cell receptor signaling pathway"/>
    <property type="evidence" value="ECO:0007669"/>
    <property type="project" value="InterPro"/>
</dbReference>
<feature type="chain" id="PRO_5034391541" evidence="3">
    <location>
        <begin position="20"/>
        <end position="309"/>
    </location>
</feature>
<evidence type="ECO:0000256" key="2">
    <source>
        <dbReference type="SAM" id="Phobius"/>
    </source>
</evidence>
<keyword evidence="3" id="KW-0732">Signal</keyword>
<dbReference type="InterPro" id="IPR057367">
    <property type="entry name" value="Ig_PVRIG"/>
</dbReference>
<dbReference type="GO" id="GO:0038023">
    <property type="term" value="F:signaling receptor activity"/>
    <property type="evidence" value="ECO:0007669"/>
    <property type="project" value="InterPro"/>
</dbReference>
<dbReference type="Ensembl" id="ENSNGAT00000028965.1">
    <property type="protein sequence ID" value="ENSNGAP00000023270.1"/>
    <property type="gene ID" value="ENSNGAG00000021882.1"/>
</dbReference>
<evidence type="ECO:0000256" key="1">
    <source>
        <dbReference type="SAM" id="MobiDB-lite"/>
    </source>
</evidence>
<keyword evidence="6" id="KW-1185">Reference proteome</keyword>
<evidence type="ECO:0000313" key="5">
    <source>
        <dbReference type="Ensembl" id="ENSNGAP00000023270.1"/>
    </source>
</evidence>
<reference evidence="5" key="2">
    <citation type="submission" date="2025-09" db="UniProtKB">
        <authorList>
            <consortium name="Ensembl"/>
        </authorList>
    </citation>
    <scope>IDENTIFICATION</scope>
</reference>
<feature type="signal peptide" evidence="3">
    <location>
        <begin position="1"/>
        <end position="19"/>
    </location>
</feature>
<dbReference type="RefSeq" id="XP_008830600.1">
    <property type="nucleotide sequence ID" value="XM_008832378.3"/>
</dbReference>
<protein>
    <submittedName>
        <fullName evidence="5">Poliovirus receptor related immunoglobulin domain containing</fullName>
    </submittedName>
</protein>
<name>A0A8C6RSI0_NANGA</name>
<feature type="transmembrane region" description="Helical" evidence="2">
    <location>
        <begin position="153"/>
        <end position="175"/>
    </location>
</feature>
<accession>A0A8C6RSI0</accession>
<feature type="domain" description="Transmembrane protein PVRIG immunoglobulin-like" evidence="4">
    <location>
        <begin position="23"/>
        <end position="136"/>
    </location>
</feature>
<dbReference type="OrthoDB" id="9666214at2759"/>
<dbReference type="AlphaFoldDB" id="A0A8C6RSI0"/>
<dbReference type="KEGG" id="ngi:103733528"/>
<dbReference type="GO" id="GO:0005886">
    <property type="term" value="C:plasma membrane"/>
    <property type="evidence" value="ECO:0007669"/>
    <property type="project" value="TreeGrafter"/>
</dbReference>
<dbReference type="Proteomes" id="UP000694381">
    <property type="component" value="Unassembled WGS sequence"/>
</dbReference>
<proteinExistence type="predicted"/>
<dbReference type="CTD" id="79037"/>
<keyword evidence="2" id="KW-1133">Transmembrane helix</keyword>
<dbReference type="GeneTree" id="ENSGT00390000017799"/>
<gene>
    <name evidence="5" type="primary">Pvrig</name>
</gene>
<dbReference type="Pfam" id="PF25456">
    <property type="entry name" value="Ig_PVRIG"/>
    <property type="match status" value="1"/>
</dbReference>
<dbReference type="OMA" id="GTQQWAP"/>
<reference evidence="5" key="1">
    <citation type="submission" date="2025-08" db="UniProtKB">
        <authorList>
            <consortium name="Ensembl"/>
        </authorList>
    </citation>
    <scope>IDENTIFICATION</scope>
</reference>
<keyword evidence="2" id="KW-0472">Membrane</keyword>
<dbReference type="PANTHER" id="PTHR39220">
    <property type="entry name" value="TRANSMEMBRANE PROTEIN PVRIG"/>
    <property type="match status" value="1"/>
</dbReference>